<feature type="binding site" evidence="7">
    <location>
        <position position="63"/>
    </location>
    <ligand>
        <name>Zn(2+)</name>
        <dbReference type="ChEBI" id="CHEBI:29105"/>
        <label>2</label>
    </ligand>
</feature>
<dbReference type="PATRIC" id="fig|43658.5.peg.4338"/>
<organism evidence="9 10">
    <name type="scientific">Pseudoalteromonas rubra</name>
    <dbReference type="NCBI Taxonomy" id="43658"/>
    <lineage>
        <taxon>Bacteria</taxon>
        <taxon>Pseudomonadati</taxon>
        <taxon>Pseudomonadota</taxon>
        <taxon>Gammaproteobacteria</taxon>
        <taxon>Alteromonadales</taxon>
        <taxon>Pseudoalteromonadaceae</taxon>
        <taxon>Pseudoalteromonas</taxon>
    </lineage>
</organism>
<evidence type="ECO:0000256" key="3">
    <source>
        <dbReference type="ARBA" id="ARBA00006759"/>
    </source>
</evidence>
<comment type="cofactor">
    <cofactor evidence="7">
        <name>Zn(2+)</name>
        <dbReference type="ChEBI" id="CHEBI:29105"/>
    </cofactor>
    <text evidence="7">Binds 2 Zn(2+) ions per subunit.</text>
</comment>
<dbReference type="InterPro" id="IPR035680">
    <property type="entry name" value="Clx_II_MBL"/>
</dbReference>
<dbReference type="AlphaFoldDB" id="A0A0F4QH55"/>
<name>A0A0F4QH55_9GAMM</name>
<feature type="binding site" evidence="7">
    <location>
        <position position="171"/>
    </location>
    <ligand>
        <name>Zn(2+)</name>
        <dbReference type="ChEBI" id="CHEBI:29105"/>
        <label>2</label>
    </ligand>
</feature>
<protein>
    <recommendedName>
        <fullName evidence="7">Hydroxyacylglutathione hydrolase</fullName>
        <ecNumber evidence="7">3.1.2.6</ecNumber>
    </recommendedName>
    <alternativeName>
        <fullName evidence="7">Glyoxalase II</fullName>
        <shortName evidence="7">Glx II</shortName>
    </alternativeName>
</protein>
<evidence type="ECO:0000256" key="6">
    <source>
        <dbReference type="ARBA" id="ARBA00022833"/>
    </source>
</evidence>
<dbReference type="UniPathway" id="UPA00619">
    <property type="reaction ID" value="UER00676"/>
</dbReference>
<dbReference type="InterPro" id="IPR032282">
    <property type="entry name" value="HAGH_C"/>
</dbReference>
<sequence length="259" mass="29141">MAQVAVQIHPIKAFSDNYIWAICPSDSNLMWVVDPGQSEPVIEFATAAEKQLAGVLVTHYHWDHTDGIAPLRAHYGELAVYGPHNTPFNGITHPLHDGDRVTIAGLDFAIIHTPGHTLDHICYLTPKLAFTGDTLFSAGCGRLFEGSPQQMWRSLQRLSQLPAQCQIYCTHEYTQANLAFAAAVEPENKDITQWQQWGEQQRAQAQPTLPTTIARELSINPFMRANLPHMLNTLPVDMQTEGSENWQRFAALRQWKDNF</sequence>
<dbReference type="Gene3D" id="3.60.15.10">
    <property type="entry name" value="Ribonuclease Z/Hydroxyacylglutathione hydrolase-like"/>
    <property type="match status" value="1"/>
</dbReference>
<dbReference type="Pfam" id="PF00753">
    <property type="entry name" value="Lactamase_B"/>
    <property type="match status" value="1"/>
</dbReference>
<dbReference type="PANTHER" id="PTHR43705:SF1">
    <property type="entry name" value="HYDROXYACYLGLUTATHIONE HYDROLASE GLOB"/>
    <property type="match status" value="1"/>
</dbReference>
<feature type="binding site" evidence="7">
    <location>
        <position position="133"/>
    </location>
    <ligand>
        <name>Zn(2+)</name>
        <dbReference type="ChEBI" id="CHEBI:29105"/>
        <label>2</label>
    </ligand>
</feature>
<evidence type="ECO:0000256" key="1">
    <source>
        <dbReference type="ARBA" id="ARBA00001623"/>
    </source>
</evidence>
<dbReference type="SMART" id="SM00849">
    <property type="entry name" value="Lactamase_B"/>
    <property type="match status" value="1"/>
</dbReference>
<dbReference type="InterPro" id="IPR050110">
    <property type="entry name" value="Glyoxalase_II_hydrolase"/>
</dbReference>
<feature type="binding site" evidence="7">
    <location>
        <position position="133"/>
    </location>
    <ligand>
        <name>Zn(2+)</name>
        <dbReference type="ChEBI" id="CHEBI:29105"/>
        <label>1</label>
    </ligand>
</feature>
<dbReference type="PANTHER" id="PTHR43705">
    <property type="entry name" value="HYDROXYACYLGLUTATHIONE HYDROLASE"/>
    <property type="match status" value="1"/>
</dbReference>
<comment type="similarity">
    <text evidence="3 7">Belongs to the metallo-beta-lactamase superfamily. Glyoxalase II family.</text>
</comment>
<keyword evidence="5 7" id="KW-0378">Hydrolase</keyword>
<evidence type="ECO:0000313" key="9">
    <source>
        <dbReference type="EMBL" id="KJZ05992.1"/>
    </source>
</evidence>
<accession>A0A0F4QH55</accession>
<dbReference type="Pfam" id="PF16123">
    <property type="entry name" value="HAGH_C"/>
    <property type="match status" value="1"/>
</dbReference>
<dbReference type="PIRSF" id="PIRSF005457">
    <property type="entry name" value="Glx"/>
    <property type="match status" value="1"/>
</dbReference>
<dbReference type="EMBL" id="JXYA01000057">
    <property type="protein sequence ID" value="KJZ05992.1"/>
    <property type="molecule type" value="Genomic_DNA"/>
</dbReference>
<dbReference type="OrthoDB" id="9802248at2"/>
<comment type="function">
    <text evidence="7">Thiolesterase that catalyzes the hydrolysis of S-D-lactoyl-glutathione to form glutathione and D-lactic acid.</text>
</comment>
<comment type="catalytic activity">
    <reaction evidence="1 7">
        <text>an S-(2-hydroxyacyl)glutathione + H2O = a 2-hydroxy carboxylate + glutathione + H(+)</text>
        <dbReference type="Rhea" id="RHEA:21864"/>
        <dbReference type="ChEBI" id="CHEBI:15377"/>
        <dbReference type="ChEBI" id="CHEBI:15378"/>
        <dbReference type="ChEBI" id="CHEBI:57925"/>
        <dbReference type="ChEBI" id="CHEBI:58896"/>
        <dbReference type="ChEBI" id="CHEBI:71261"/>
        <dbReference type="EC" id="3.1.2.6"/>
    </reaction>
</comment>
<dbReference type="GO" id="GO:0046872">
    <property type="term" value="F:metal ion binding"/>
    <property type="evidence" value="ECO:0007669"/>
    <property type="project" value="UniProtKB-KW"/>
</dbReference>
<comment type="subunit">
    <text evidence="7">Monomer.</text>
</comment>
<feature type="binding site" evidence="7">
    <location>
        <position position="64"/>
    </location>
    <ligand>
        <name>Zn(2+)</name>
        <dbReference type="ChEBI" id="CHEBI:29105"/>
        <label>2</label>
    </ligand>
</feature>
<dbReference type="InterPro" id="IPR017782">
    <property type="entry name" value="Hydroxyacylglutathione_Hdrlase"/>
</dbReference>
<evidence type="ECO:0000313" key="10">
    <source>
        <dbReference type="Proteomes" id="UP000033452"/>
    </source>
</evidence>
<gene>
    <name evidence="7" type="primary">gloB</name>
    <name evidence="9" type="ORF">TW77_20565</name>
</gene>
<dbReference type="GO" id="GO:0019243">
    <property type="term" value="P:methylglyoxal catabolic process to D-lactate via S-lactoyl-glutathione"/>
    <property type="evidence" value="ECO:0007669"/>
    <property type="project" value="UniProtKB-UniRule"/>
</dbReference>
<keyword evidence="4 7" id="KW-0479">Metal-binding</keyword>
<feature type="binding site" evidence="7">
    <location>
        <position position="61"/>
    </location>
    <ligand>
        <name>Zn(2+)</name>
        <dbReference type="ChEBI" id="CHEBI:29105"/>
        <label>1</label>
    </ligand>
</feature>
<dbReference type="NCBIfam" id="TIGR03413">
    <property type="entry name" value="GSH_gloB"/>
    <property type="match status" value="1"/>
</dbReference>
<dbReference type="RefSeq" id="WP_046006845.1">
    <property type="nucleotide sequence ID" value="NZ_JXYA01000057.1"/>
</dbReference>
<evidence type="ECO:0000259" key="8">
    <source>
        <dbReference type="SMART" id="SM00849"/>
    </source>
</evidence>
<reference evidence="9 10" key="1">
    <citation type="journal article" date="2015" name="BMC Genomics">
        <title>Genome mining reveals unlocked bioactive potential of marine Gram-negative bacteria.</title>
        <authorList>
            <person name="Machado H."/>
            <person name="Sonnenschein E.C."/>
            <person name="Melchiorsen J."/>
            <person name="Gram L."/>
        </authorList>
    </citation>
    <scope>NUCLEOTIDE SEQUENCE [LARGE SCALE GENOMIC DNA]</scope>
    <source>
        <strain evidence="9 10">S2471</strain>
    </source>
</reference>
<keyword evidence="10" id="KW-1185">Reference proteome</keyword>
<dbReference type="CDD" id="cd07723">
    <property type="entry name" value="hydroxyacylglutathione_hydrolase_MBL-fold"/>
    <property type="match status" value="1"/>
</dbReference>
<evidence type="ECO:0000256" key="2">
    <source>
        <dbReference type="ARBA" id="ARBA00004963"/>
    </source>
</evidence>
<dbReference type="InterPro" id="IPR001279">
    <property type="entry name" value="Metallo-B-lactamas"/>
</dbReference>
<comment type="pathway">
    <text evidence="2 7">Secondary metabolite metabolism; methylglyoxal degradation; (R)-lactate from methylglyoxal: step 2/2.</text>
</comment>
<feature type="domain" description="Metallo-beta-lactamase" evidence="8">
    <location>
        <begin position="16"/>
        <end position="171"/>
    </location>
</feature>
<keyword evidence="6 7" id="KW-0862">Zinc</keyword>
<evidence type="ECO:0000256" key="4">
    <source>
        <dbReference type="ARBA" id="ARBA00022723"/>
    </source>
</evidence>
<dbReference type="Proteomes" id="UP000033452">
    <property type="component" value="Unassembled WGS sequence"/>
</dbReference>
<dbReference type="SUPFAM" id="SSF56281">
    <property type="entry name" value="Metallo-hydrolase/oxidoreductase"/>
    <property type="match status" value="1"/>
</dbReference>
<feature type="binding site" evidence="7">
    <location>
        <position position="59"/>
    </location>
    <ligand>
        <name>Zn(2+)</name>
        <dbReference type="ChEBI" id="CHEBI:29105"/>
        <label>1</label>
    </ligand>
</feature>
<dbReference type="HAMAP" id="MF_01374">
    <property type="entry name" value="Glyoxalase_2"/>
    <property type="match status" value="1"/>
</dbReference>
<proteinExistence type="inferred from homology"/>
<dbReference type="InterPro" id="IPR036866">
    <property type="entry name" value="RibonucZ/Hydroxyglut_hydro"/>
</dbReference>
<evidence type="ECO:0000256" key="7">
    <source>
        <dbReference type="HAMAP-Rule" id="MF_01374"/>
    </source>
</evidence>
<evidence type="ECO:0000256" key="5">
    <source>
        <dbReference type="ARBA" id="ARBA00022801"/>
    </source>
</evidence>
<comment type="caution">
    <text evidence="9">The sequence shown here is derived from an EMBL/GenBank/DDBJ whole genome shotgun (WGS) entry which is preliminary data.</text>
</comment>
<dbReference type="GO" id="GO:0004416">
    <property type="term" value="F:hydroxyacylglutathione hydrolase activity"/>
    <property type="evidence" value="ECO:0007669"/>
    <property type="project" value="UniProtKB-UniRule"/>
</dbReference>
<dbReference type="EC" id="3.1.2.6" evidence="7"/>
<feature type="binding site" evidence="7">
    <location>
        <position position="116"/>
    </location>
    <ligand>
        <name>Zn(2+)</name>
        <dbReference type="ChEBI" id="CHEBI:29105"/>
        <label>1</label>
    </ligand>
</feature>